<dbReference type="PANTHER" id="PTHR31694">
    <property type="entry name" value="DESICCATION-LIKE PROTEIN"/>
    <property type="match status" value="1"/>
</dbReference>
<sequence>MSSLSNPPAGRRLFGGRPVLGFRHESSRRNFIRGAALVGVGASLVAWTSTDATAFAQDSASDLDILNYALTLEYLEAEFYTQGIAGDLLADRELELVTPIRDHEQAHVTALTETIQALGGTPAEKPTFMFPGETFADRDGFLTAASMFEELGVMAYHGQVPLIRSGEILGAAAAIAGVESRHAAVVADLLGTDPFPAAFETTRSMDEVLAAAGQFIQS</sequence>
<dbReference type="InterPro" id="IPR009078">
    <property type="entry name" value="Ferritin-like_SF"/>
</dbReference>
<accession>A0ABV1KDZ2</accession>
<evidence type="ECO:0000313" key="2">
    <source>
        <dbReference type="Proteomes" id="UP001494902"/>
    </source>
</evidence>
<dbReference type="SUPFAM" id="SSF47240">
    <property type="entry name" value="Ferritin-like"/>
    <property type="match status" value="1"/>
</dbReference>
<dbReference type="PANTHER" id="PTHR31694:SF26">
    <property type="entry name" value="OS05G0151100 PROTEIN"/>
    <property type="match status" value="1"/>
</dbReference>
<protein>
    <submittedName>
        <fullName evidence="1">Ferritin-like domain-containing protein</fullName>
    </submittedName>
</protein>
<dbReference type="InterPro" id="IPR006311">
    <property type="entry name" value="TAT_signal"/>
</dbReference>
<dbReference type="InterPro" id="IPR012347">
    <property type="entry name" value="Ferritin-like"/>
</dbReference>
<dbReference type="CDD" id="cd00657">
    <property type="entry name" value="Ferritin_like"/>
    <property type="match status" value="1"/>
</dbReference>
<dbReference type="Proteomes" id="UP001494902">
    <property type="component" value="Unassembled WGS sequence"/>
</dbReference>
<reference evidence="1 2" key="1">
    <citation type="submission" date="2024-03" db="EMBL/GenBank/DDBJ databases">
        <title>Draft genome sequence of Pseudonocardia nematodicida JCM 31783.</title>
        <authorList>
            <person name="Butdee W."/>
            <person name="Duangmal K."/>
        </authorList>
    </citation>
    <scope>NUCLEOTIDE SEQUENCE [LARGE SCALE GENOMIC DNA]</scope>
    <source>
        <strain evidence="1 2">JCM 31783</strain>
    </source>
</reference>
<evidence type="ECO:0000313" key="1">
    <source>
        <dbReference type="EMBL" id="MEQ3552103.1"/>
    </source>
</evidence>
<dbReference type="InterPro" id="IPR052965">
    <property type="entry name" value="Pigment-catalase-like"/>
</dbReference>
<name>A0ABV1KDZ2_9PSEU</name>
<proteinExistence type="predicted"/>
<comment type="caution">
    <text evidence="1">The sequence shown here is derived from an EMBL/GenBank/DDBJ whole genome shotgun (WGS) entry which is preliminary data.</text>
</comment>
<dbReference type="PROSITE" id="PS51318">
    <property type="entry name" value="TAT"/>
    <property type="match status" value="1"/>
</dbReference>
<dbReference type="EMBL" id="JBEDNQ010000006">
    <property type="protein sequence ID" value="MEQ3552103.1"/>
    <property type="molecule type" value="Genomic_DNA"/>
</dbReference>
<organism evidence="1 2">
    <name type="scientific">Pseudonocardia nematodicida</name>
    <dbReference type="NCBI Taxonomy" id="1206997"/>
    <lineage>
        <taxon>Bacteria</taxon>
        <taxon>Bacillati</taxon>
        <taxon>Actinomycetota</taxon>
        <taxon>Actinomycetes</taxon>
        <taxon>Pseudonocardiales</taxon>
        <taxon>Pseudonocardiaceae</taxon>
        <taxon>Pseudonocardia</taxon>
    </lineage>
</organism>
<dbReference type="RefSeq" id="WP_349299170.1">
    <property type="nucleotide sequence ID" value="NZ_JBEDNQ010000006.1"/>
</dbReference>
<keyword evidence="2" id="KW-1185">Reference proteome</keyword>
<dbReference type="Pfam" id="PF13668">
    <property type="entry name" value="Ferritin_2"/>
    <property type="match status" value="1"/>
</dbReference>
<gene>
    <name evidence="1" type="ORF">WIS52_16640</name>
</gene>
<dbReference type="Gene3D" id="1.20.1260.10">
    <property type="match status" value="1"/>
</dbReference>